<name>A0A1Y4L855_9FIRM</name>
<dbReference type="GO" id="GO:0005829">
    <property type="term" value="C:cytosol"/>
    <property type="evidence" value="ECO:0007669"/>
    <property type="project" value="TreeGrafter"/>
</dbReference>
<gene>
    <name evidence="1" type="ORF">B5F17_06670</name>
</gene>
<dbReference type="PROSITE" id="PS01228">
    <property type="entry name" value="COF_1"/>
    <property type="match status" value="1"/>
</dbReference>
<reference evidence="2" key="1">
    <citation type="submission" date="2017-04" db="EMBL/GenBank/DDBJ databases">
        <title>Function of individual gut microbiota members based on whole genome sequencing of pure cultures obtained from chicken caecum.</title>
        <authorList>
            <person name="Medvecky M."/>
            <person name="Cejkova D."/>
            <person name="Polansky O."/>
            <person name="Karasova D."/>
            <person name="Kubasova T."/>
            <person name="Cizek A."/>
            <person name="Rychlik I."/>
        </authorList>
    </citation>
    <scope>NUCLEOTIDE SEQUENCE [LARGE SCALE GENOMIC DNA]</scope>
    <source>
        <strain evidence="2">An180</strain>
    </source>
</reference>
<dbReference type="InterPro" id="IPR006379">
    <property type="entry name" value="HAD-SF_hydro_IIB"/>
</dbReference>
<dbReference type="PANTHER" id="PTHR10000:SF55">
    <property type="entry name" value="5-AMINO-6-(5-PHOSPHO-D-RIBITYLAMINO)URACIL PHOSPHATASE YCSE"/>
    <property type="match status" value="1"/>
</dbReference>
<dbReference type="NCBIfam" id="TIGR01484">
    <property type="entry name" value="HAD-SF-IIB"/>
    <property type="match status" value="1"/>
</dbReference>
<evidence type="ECO:0000313" key="1">
    <source>
        <dbReference type="EMBL" id="OUP52914.1"/>
    </source>
</evidence>
<dbReference type="InterPro" id="IPR000150">
    <property type="entry name" value="Cof"/>
</dbReference>
<organism evidence="1 2">
    <name type="scientific">Butyricicoccus pullicaecorum</name>
    <dbReference type="NCBI Taxonomy" id="501571"/>
    <lineage>
        <taxon>Bacteria</taxon>
        <taxon>Bacillati</taxon>
        <taxon>Bacillota</taxon>
        <taxon>Clostridia</taxon>
        <taxon>Eubacteriales</taxon>
        <taxon>Butyricicoccaceae</taxon>
        <taxon>Butyricicoccus</taxon>
    </lineage>
</organism>
<dbReference type="RefSeq" id="WP_087372189.1">
    <property type="nucleotide sequence ID" value="NZ_NFKK01000006.1"/>
</dbReference>
<protein>
    <recommendedName>
        <fullName evidence="3">Haloacid dehalogenase</fullName>
    </recommendedName>
</protein>
<dbReference type="NCBIfam" id="TIGR00099">
    <property type="entry name" value="Cof-subfamily"/>
    <property type="match status" value="1"/>
</dbReference>
<evidence type="ECO:0008006" key="3">
    <source>
        <dbReference type="Google" id="ProtNLM"/>
    </source>
</evidence>
<dbReference type="Gene3D" id="3.30.1240.10">
    <property type="match status" value="2"/>
</dbReference>
<proteinExistence type="predicted"/>
<dbReference type="Proteomes" id="UP000195897">
    <property type="component" value="Unassembled WGS sequence"/>
</dbReference>
<dbReference type="Gene3D" id="3.40.50.1000">
    <property type="entry name" value="HAD superfamily/HAD-like"/>
    <property type="match status" value="2"/>
</dbReference>
<comment type="caution">
    <text evidence="1">The sequence shown here is derived from an EMBL/GenBank/DDBJ whole genome shotgun (WGS) entry which is preliminary data.</text>
</comment>
<dbReference type="GO" id="GO:0000287">
    <property type="term" value="F:magnesium ion binding"/>
    <property type="evidence" value="ECO:0007669"/>
    <property type="project" value="TreeGrafter"/>
</dbReference>
<dbReference type="Pfam" id="PF08282">
    <property type="entry name" value="Hydrolase_3"/>
    <property type="match status" value="1"/>
</dbReference>
<dbReference type="SUPFAM" id="SSF56784">
    <property type="entry name" value="HAD-like"/>
    <property type="match status" value="1"/>
</dbReference>
<evidence type="ECO:0000313" key="2">
    <source>
        <dbReference type="Proteomes" id="UP000195897"/>
    </source>
</evidence>
<dbReference type="AlphaFoldDB" id="A0A1Y4L855"/>
<dbReference type="GO" id="GO:0016791">
    <property type="term" value="F:phosphatase activity"/>
    <property type="evidence" value="ECO:0007669"/>
    <property type="project" value="UniProtKB-ARBA"/>
</dbReference>
<dbReference type="EMBL" id="NFKK01000006">
    <property type="protein sequence ID" value="OUP52914.1"/>
    <property type="molecule type" value="Genomic_DNA"/>
</dbReference>
<dbReference type="PANTHER" id="PTHR10000">
    <property type="entry name" value="PHOSPHOSERINE PHOSPHATASE"/>
    <property type="match status" value="1"/>
</dbReference>
<sequence length="254" mass="27713">MEIQLFVSDLDGTLLNEHSQVAPETAQAIQRAQQAGIRWLTATGRSWNTAAPLLQQAGISCDFVLLNGAELRNAKGELLLDASLSTATARQAADILSEHGIGLEINTDQGDFTTDTQFCNAAPLPEDFWSRTLTVRKLFGFCRDAAKLDAARQALGTLNDVSITSSAPWNIEITAHEARKARMVERAAQLYGIDLDYIVVFGDGSNDESLFRTFPHSRAMENAVPLLHTLAEKVIESNVDCGVAKEVQRILSDI</sequence>
<accession>A0A1Y4L855</accession>
<dbReference type="InterPro" id="IPR023214">
    <property type="entry name" value="HAD_sf"/>
</dbReference>
<dbReference type="InterPro" id="IPR036412">
    <property type="entry name" value="HAD-like_sf"/>
</dbReference>